<keyword evidence="1" id="KW-0732">Signal</keyword>
<evidence type="ECO:0000313" key="3">
    <source>
        <dbReference type="Proteomes" id="UP001169069"/>
    </source>
</evidence>
<reference evidence="2" key="1">
    <citation type="submission" date="2023-01" db="EMBL/GenBank/DDBJ databases">
        <title>Sulfurovum sp. zt1-1 genome assembly.</title>
        <authorList>
            <person name="Wang J."/>
        </authorList>
    </citation>
    <scope>NUCLEOTIDE SEQUENCE</scope>
    <source>
        <strain evidence="2">Zt1-1</strain>
    </source>
</reference>
<protein>
    <submittedName>
        <fullName evidence="2">Uncharacterized protein</fullName>
    </submittedName>
</protein>
<feature type="signal peptide" evidence="1">
    <location>
        <begin position="1"/>
        <end position="18"/>
    </location>
</feature>
<accession>A0ABT7R080</accession>
<feature type="chain" id="PRO_5046313009" evidence="1">
    <location>
        <begin position="19"/>
        <end position="277"/>
    </location>
</feature>
<gene>
    <name evidence="2" type="ORF">PGH07_09740</name>
</gene>
<dbReference type="RefSeq" id="WP_289414275.1">
    <property type="nucleotide sequence ID" value="NZ_JAQIBD010000004.1"/>
</dbReference>
<dbReference type="SUPFAM" id="SSF56935">
    <property type="entry name" value="Porins"/>
    <property type="match status" value="1"/>
</dbReference>
<dbReference type="EMBL" id="JAQIBD010000004">
    <property type="protein sequence ID" value="MDM5272461.1"/>
    <property type="molecule type" value="Genomic_DNA"/>
</dbReference>
<evidence type="ECO:0000313" key="2">
    <source>
        <dbReference type="EMBL" id="MDM5272461.1"/>
    </source>
</evidence>
<comment type="caution">
    <text evidence="2">The sequence shown here is derived from an EMBL/GenBank/DDBJ whole genome shotgun (WGS) entry which is preliminary data.</text>
</comment>
<sequence>MFIKLLSTLFLFSSLSFAYQDSDIDGVEDKDDKCPNSSFEEVVDEKGCAPSQHYLGALTLIVGSDISVDKQSHTTSNFNFFANYRYNNWDISLSNANNAASTSSNNISTDYGDIYLSTGYYLENTKFIAKLSLGTKLATANEDTNTGLKYGNAYEDTDTGENDLFTSLYLNYRITQRQNLYLDYRYTISGDSQDMSYKDFITYSIGSGYALTPKWYSAFSYDYSGSPYPNTQPYKAISWFNSYTLTKHLFAIINYAHGLNDISPNHTVSVKLGVHFE</sequence>
<proteinExistence type="predicted"/>
<evidence type="ECO:0000256" key="1">
    <source>
        <dbReference type="SAM" id="SignalP"/>
    </source>
</evidence>
<dbReference type="Proteomes" id="UP001169069">
    <property type="component" value="Unassembled WGS sequence"/>
</dbReference>
<organism evidence="2 3">
    <name type="scientific">Sulfurovum zhangzhouensis</name>
    <dbReference type="NCBI Taxonomy" id="3019067"/>
    <lineage>
        <taxon>Bacteria</taxon>
        <taxon>Pseudomonadati</taxon>
        <taxon>Campylobacterota</taxon>
        <taxon>Epsilonproteobacteria</taxon>
        <taxon>Campylobacterales</taxon>
        <taxon>Sulfurovaceae</taxon>
        <taxon>Sulfurovum</taxon>
    </lineage>
</organism>
<keyword evidence="3" id="KW-1185">Reference proteome</keyword>
<name>A0ABT7R080_9BACT</name>